<sequence>MASSLSACTSTVAASLEDRRPDQQLAYPAARYPDSQEFVGPEKKAMQESVRESLRAANSAASCAELQKAIATGQIKLKSDLKKSSAFVKKLKMLTDSNVAACLKDVAELNLTRYLSECVVSLVEAVVTLKPSEVGSHVQVISALHQRYGITEVTEPLLSAYVTAAFNPPAPPTNAPADPTSKQKQSKRRLVTLRVLTELYLVQVFTDITKIYDILARVVAREDPNAKAKSKGAAPAKQPPLDVTLLVSFAKYAGAEFFGPGMSPFVPQLMQQQFRSLFEQAFDSIGVMYVAQHQTVRKLEKRNMKEEVNRGELSEEHAAEFAAATALCEKLTTSITTLSEALQKPVPALPADTSDDGALSQLLVWDGNEGRAELHADGPFDDEDTRAFYEDLPDLLELVPAVVLGLSEAEVAELKAKKAARATPAEEEEPDETPVDDPDADARVETLLDASEAADGDAPPTEAEEEKPKDAKALSYHHQLDAFFATLEDMVNRDRCDKAAVAFCYTNSKAARTRLVNALFSVPRTHLELLAYYSRLAATLTGVLKDDIGGNLVKLLVQEFNYFQKKKNQYRLESKVKNIRFLAELTKFKLCPPNVGFRCLQRLFADFQGHNVVLATTYLETCGRYLYCSKYTHARTAQSLDIMMRLKTAKHLDPLAETLVQNAYYMCKPPERVARVKPPKDPVYLFVLSRLTSLRLDGVGRVVRVCRKLNWDDPRVAQWVVKSVLHVTKSQVLQLDAVCDVVAGLSRTHEELGVNLVDTTLEWLRFLLALNSYKYHQRCLGLVKLLGELFNHGLVNSVVVFETLYWLLQHGHDTTLVPMEAPLSDDALRRLDLVPDMKFDPRVPSDADDDRNVFRIRLVCALLETVGSAFDRGVSRKKLERFLVFFQHYCLAKAEIPLETEFVVLDLLEQLHPKEGYVRFESFAQADAAVQSIFALELQLAERAAAKAGAASKDAIAPIAEDDEDPDEDEESGDESGSDEEAPEATAADADPSESDDESGSDDDVEEDDEQIIVKHQQPQTTAEDEEFEKAFRAVMLSSAEARKLAPRGNADKMAIPTVVKTTHHLEAPRDESSVVFRLLKRGNKGKLEAREILVPQATSLAQHSQRQEDAGKKEQSELKRLVLLNVERDELAAQEEALASPTHAPNATQQYFEHRRRQQQQRLDGDRTYMHAHVHGRGAQWDSLESFLGANKNSGPPVQIMRPRPQQGGRGRGR</sequence>
<evidence type="ECO:0000259" key="4">
    <source>
        <dbReference type="SMART" id="SM00543"/>
    </source>
</evidence>
<comment type="subcellular location">
    <subcellularLocation>
        <location evidence="1">Cytoplasm</location>
    </subcellularLocation>
</comment>
<evidence type="ECO:0000256" key="1">
    <source>
        <dbReference type="ARBA" id="ARBA00004496"/>
    </source>
</evidence>
<dbReference type="GO" id="GO:0035145">
    <property type="term" value="C:exon-exon junction complex"/>
    <property type="evidence" value="ECO:0007669"/>
    <property type="project" value="TreeGrafter"/>
</dbReference>
<comment type="caution">
    <text evidence="5">The sequence shown here is derived from an EMBL/GenBank/DDBJ whole genome shotgun (WGS) entry which is preliminary data.</text>
</comment>
<evidence type="ECO:0000313" key="5">
    <source>
        <dbReference type="EMBL" id="OQR84133.1"/>
    </source>
</evidence>
<keyword evidence="6" id="KW-1185">Reference proteome</keyword>
<organism evidence="5 6">
    <name type="scientific">Achlya hypogyna</name>
    <name type="common">Oomycete</name>
    <name type="synonym">Protoachlya hypogyna</name>
    <dbReference type="NCBI Taxonomy" id="1202772"/>
    <lineage>
        <taxon>Eukaryota</taxon>
        <taxon>Sar</taxon>
        <taxon>Stramenopiles</taxon>
        <taxon>Oomycota</taxon>
        <taxon>Saprolegniomycetes</taxon>
        <taxon>Saprolegniales</taxon>
        <taxon>Achlyaceae</taxon>
        <taxon>Achlya</taxon>
    </lineage>
</organism>
<name>A0A1V9YEF4_ACHHY</name>
<dbReference type="GO" id="GO:0003723">
    <property type="term" value="F:RNA binding"/>
    <property type="evidence" value="ECO:0007669"/>
    <property type="project" value="InterPro"/>
</dbReference>
<dbReference type="Pfam" id="PF04050">
    <property type="entry name" value="Upf2"/>
    <property type="match status" value="1"/>
</dbReference>
<dbReference type="PANTHER" id="PTHR12839:SF7">
    <property type="entry name" value="REGULATOR OF NONSENSE TRANSCRIPTS 2"/>
    <property type="match status" value="1"/>
</dbReference>
<dbReference type="GO" id="GO:0000184">
    <property type="term" value="P:nuclear-transcribed mRNA catabolic process, nonsense-mediated decay"/>
    <property type="evidence" value="ECO:0007669"/>
    <property type="project" value="InterPro"/>
</dbReference>
<feature type="region of interest" description="Disordered" evidence="3">
    <location>
        <begin position="1186"/>
        <end position="1215"/>
    </location>
</feature>
<dbReference type="Pfam" id="PF02854">
    <property type="entry name" value="MIF4G"/>
    <property type="match status" value="3"/>
</dbReference>
<keyword evidence="2" id="KW-0963">Cytoplasm</keyword>
<dbReference type="OrthoDB" id="27832at2759"/>
<dbReference type="SMART" id="SM00543">
    <property type="entry name" value="MIF4G"/>
    <property type="match status" value="3"/>
</dbReference>
<dbReference type="InterPro" id="IPR003890">
    <property type="entry name" value="MIF4G-like_typ-3"/>
</dbReference>
<proteinExistence type="predicted"/>
<feature type="compositionally biased region" description="Acidic residues" evidence="3">
    <location>
        <begin position="960"/>
        <end position="983"/>
    </location>
</feature>
<reference evidence="5 6" key="1">
    <citation type="journal article" date="2014" name="Genome Biol. Evol.">
        <title>The secreted proteins of Achlya hypogyna and Thraustotheca clavata identify the ancestral oomycete secretome and reveal gene acquisitions by horizontal gene transfer.</title>
        <authorList>
            <person name="Misner I."/>
            <person name="Blouin N."/>
            <person name="Leonard G."/>
            <person name="Richards T.A."/>
            <person name="Lane C.E."/>
        </authorList>
    </citation>
    <scope>NUCLEOTIDE SEQUENCE [LARGE SCALE GENOMIC DNA]</scope>
    <source>
        <strain evidence="5 6">ATCC 48635</strain>
    </source>
</reference>
<accession>A0A1V9YEF4</accession>
<feature type="region of interest" description="Disordered" evidence="3">
    <location>
        <begin position="951"/>
        <end position="1008"/>
    </location>
</feature>
<feature type="region of interest" description="Disordered" evidence="3">
    <location>
        <begin position="419"/>
        <end position="471"/>
    </location>
</feature>
<feature type="compositionally biased region" description="Acidic residues" evidence="3">
    <location>
        <begin position="425"/>
        <end position="439"/>
    </location>
</feature>
<evidence type="ECO:0000256" key="2">
    <source>
        <dbReference type="ARBA" id="ARBA00022490"/>
    </source>
</evidence>
<dbReference type="InterPro" id="IPR007193">
    <property type="entry name" value="Upf2/Nmd2_C"/>
</dbReference>
<evidence type="ECO:0000313" key="6">
    <source>
        <dbReference type="Proteomes" id="UP000243579"/>
    </source>
</evidence>
<dbReference type="AlphaFoldDB" id="A0A1V9YEF4"/>
<evidence type="ECO:0000256" key="3">
    <source>
        <dbReference type="SAM" id="MobiDB-lite"/>
    </source>
</evidence>
<gene>
    <name evidence="5" type="ORF">ACHHYP_13849</name>
</gene>
<dbReference type="GO" id="GO:0005737">
    <property type="term" value="C:cytoplasm"/>
    <property type="evidence" value="ECO:0007669"/>
    <property type="project" value="UniProtKB-SubCell"/>
</dbReference>
<protein>
    <submittedName>
        <fullName evidence="5">Regulator of nonsense transcripts 2</fullName>
    </submittedName>
</protein>
<feature type="domain" description="MIF4G" evidence="4">
    <location>
        <begin position="477"/>
        <end position="670"/>
    </location>
</feature>
<dbReference type="PANTHER" id="PTHR12839">
    <property type="entry name" value="NONSENSE-MEDIATED MRNA DECAY PROTEIN 2 UP-FRAMESHIFT SUPPRESSOR 2"/>
    <property type="match status" value="1"/>
</dbReference>
<dbReference type="Proteomes" id="UP000243579">
    <property type="component" value="Unassembled WGS sequence"/>
</dbReference>
<feature type="domain" description="MIF4G" evidence="4">
    <location>
        <begin position="684"/>
        <end position="914"/>
    </location>
</feature>
<dbReference type="STRING" id="1202772.A0A1V9YEF4"/>
<dbReference type="InterPro" id="IPR039762">
    <property type="entry name" value="Nmd2/UPF2"/>
</dbReference>
<dbReference type="SUPFAM" id="SSF48371">
    <property type="entry name" value="ARM repeat"/>
    <property type="match status" value="2"/>
</dbReference>
<feature type="compositionally biased region" description="Acidic residues" evidence="3">
    <location>
        <begin position="991"/>
        <end position="1008"/>
    </location>
</feature>
<dbReference type="InterPro" id="IPR016024">
    <property type="entry name" value="ARM-type_fold"/>
</dbReference>
<dbReference type="EMBL" id="JNBR01001929">
    <property type="protein sequence ID" value="OQR84133.1"/>
    <property type="molecule type" value="Genomic_DNA"/>
</dbReference>
<feature type="domain" description="MIF4G" evidence="4">
    <location>
        <begin position="81"/>
        <end position="303"/>
    </location>
</feature>
<dbReference type="Gene3D" id="1.25.40.180">
    <property type="match status" value="3"/>
</dbReference>